<proteinExistence type="predicted"/>
<protein>
    <submittedName>
        <fullName evidence="2">Protein ImuA</fullName>
    </submittedName>
</protein>
<dbReference type="AlphaFoldDB" id="A0A366FE03"/>
<dbReference type="Gene3D" id="3.40.50.300">
    <property type="entry name" value="P-loop containing nucleotide triphosphate hydrolases"/>
    <property type="match status" value="1"/>
</dbReference>
<dbReference type="InterPro" id="IPR027417">
    <property type="entry name" value="P-loop_NTPase"/>
</dbReference>
<evidence type="ECO:0000313" key="2">
    <source>
        <dbReference type="EMBL" id="RBP12316.1"/>
    </source>
</evidence>
<feature type="region of interest" description="Disordered" evidence="1">
    <location>
        <begin position="307"/>
        <end position="327"/>
    </location>
</feature>
<accession>A0A366FE03</accession>
<evidence type="ECO:0000313" key="3">
    <source>
        <dbReference type="Proteomes" id="UP000253529"/>
    </source>
</evidence>
<keyword evidence="3" id="KW-1185">Reference proteome</keyword>
<organism evidence="2 3">
    <name type="scientific">Roseiarcus fermentans</name>
    <dbReference type="NCBI Taxonomy" id="1473586"/>
    <lineage>
        <taxon>Bacteria</taxon>
        <taxon>Pseudomonadati</taxon>
        <taxon>Pseudomonadota</taxon>
        <taxon>Alphaproteobacteria</taxon>
        <taxon>Hyphomicrobiales</taxon>
        <taxon>Roseiarcaceae</taxon>
        <taxon>Roseiarcus</taxon>
    </lineage>
</organism>
<reference evidence="2 3" key="1">
    <citation type="submission" date="2018-06" db="EMBL/GenBank/DDBJ databases">
        <title>Genomic Encyclopedia of Type Strains, Phase IV (KMG-IV): sequencing the most valuable type-strain genomes for metagenomic binning, comparative biology and taxonomic classification.</title>
        <authorList>
            <person name="Goeker M."/>
        </authorList>
    </citation>
    <scope>NUCLEOTIDE SEQUENCE [LARGE SCALE GENOMIC DNA]</scope>
    <source>
        <strain evidence="2 3">DSM 24875</strain>
    </source>
</reference>
<dbReference type="EMBL" id="QNRK01000014">
    <property type="protein sequence ID" value="RBP12316.1"/>
    <property type="molecule type" value="Genomic_DNA"/>
</dbReference>
<comment type="caution">
    <text evidence="2">The sequence shown here is derived from an EMBL/GenBank/DDBJ whole genome shotgun (WGS) entry which is preliminary data.</text>
</comment>
<dbReference type="OrthoDB" id="7202530at2"/>
<dbReference type="SUPFAM" id="SSF52540">
    <property type="entry name" value="P-loop containing nucleoside triphosphate hydrolases"/>
    <property type="match status" value="1"/>
</dbReference>
<gene>
    <name evidence="2" type="ORF">DFR50_114146</name>
</gene>
<evidence type="ECO:0000256" key="1">
    <source>
        <dbReference type="SAM" id="MobiDB-lite"/>
    </source>
</evidence>
<dbReference type="Proteomes" id="UP000253529">
    <property type="component" value="Unassembled WGS sequence"/>
</dbReference>
<sequence length="327" mass="34168">MSPGGRAEAARLRRAIAEIEAKAGLSPAYPTRVTLRVPLARAFDPALGGGLAADGLHEIAPAEPRDGPAAMGFALALAARFLDRRSAPALLIGESFASLEQGALYGPGLLAHGLPSGRLVFVSAPDATAAFWATEEALKSGAPAAVVAEVWTLRSYGLLASRRLLLAAQKGGTPAFVVLAGASGQADALSTAATTRFEIAAAPSARRRAAAGRDLPGPFACTARLVKARSRGALADRAAALPEGAVDSASEDGRSFERPLTRRETGVLSDALWDRAAAVIDRGSRHDPTRTVRLEWRTEERTFDEPAISRALDAAADDRSRAAPRRR</sequence>
<name>A0A366FE03_9HYPH</name>